<evidence type="ECO:0000313" key="1">
    <source>
        <dbReference type="EMBL" id="CAG8604944.1"/>
    </source>
</evidence>
<dbReference type="Proteomes" id="UP000789702">
    <property type="component" value="Unassembled WGS sequence"/>
</dbReference>
<protein>
    <submittedName>
        <fullName evidence="1">6258_t:CDS:1</fullName>
    </submittedName>
</protein>
<dbReference type="EMBL" id="CAJVPU010010360">
    <property type="protein sequence ID" value="CAG8604944.1"/>
    <property type="molecule type" value="Genomic_DNA"/>
</dbReference>
<keyword evidence="2" id="KW-1185">Reference proteome</keyword>
<evidence type="ECO:0000313" key="2">
    <source>
        <dbReference type="Proteomes" id="UP000789702"/>
    </source>
</evidence>
<gene>
    <name evidence="1" type="ORF">DHETER_LOCUS7404</name>
</gene>
<reference evidence="1" key="1">
    <citation type="submission" date="2021-06" db="EMBL/GenBank/DDBJ databases">
        <authorList>
            <person name="Kallberg Y."/>
            <person name="Tangrot J."/>
            <person name="Rosling A."/>
        </authorList>
    </citation>
    <scope>NUCLEOTIDE SEQUENCE</scope>
    <source>
        <strain evidence="1">IL203A</strain>
    </source>
</reference>
<proteinExistence type="predicted"/>
<organism evidence="1 2">
    <name type="scientific">Dentiscutata heterogama</name>
    <dbReference type="NCBI Taxonomy" id="1316150"/>
    <lineage>
        <taxon>Eukaryota</taxon>
        <taxon>Fungi</taxon>
        <taxon>Fungi incertae sedis</taxon>
        <taxon>Mucoromycota</taxon>
        <taxon>Glomeromycotina</taxon>
        <taxon>Glomeromycetes</taxon>
        <taxon>Diversisporales</taxon>
        <taxon>Gigasporaceae</taxon>
        <taxon>Dentiscutata</taxon>
    </lineage>
</organism>
<accession>A0ACA9MPZ1</accession>
<comment type="caution">
    <text evidence="1">The sequence shown here is derived from an EMBL/GenBank/DDBJ whole genome shotgun (WGS) entry which is preliminary data.</text>
</comment>
<name>A0ACA9MPZ1_9GLOM</name>
<sequence length="134" mass="15620">MSSKKKYTGGKPRHNLITHIIPTNEYVNPEKPSDKWCLCYYCNKVNEELQNYERSRIDFDNAFEFDSDDNNNYDSVSIYSEQTTRSTESTTSQSTNILQISNPNKIIHYIARTLTCKEQTQFEKSILNMTIENG</sequence>